<dbReference type="AlphaFoldDB" id="A0A6A5QTR8"/>
<gene>
    <name evidence="1" type="ORF">BDU57DRAFT_555842</name>
</gene>
<proteinExistence type="predicted"/>
<dbReference type="EMBL" id="ML979134">
    <property type="protein sequence ID" value="KAF1918200.1"/>
    <property type="molecule type" value="Genomic_DNA"/>
</dbReference>
<name>A0A6A5QTR8_AMPQU</name>
<accession>A0A6A5QTR8</accession>
<organism evidence="1 2">
    <name type="scientific">Ampelomyces quisqualis</name>
    <name type="common">Powdery mildew agent</name>
    <dbReference type="NCBI Taxonomy" id="50730"/>
    <lineage>
        <taxon>Eukaryota</taxon>
        <taxon>Fungi</taxon>
        <taxon>Dikarya</taxon>
        <taxon>Ascomycota</taxon>
        <taxon>Pezizomycotina</taxon>
        <taxon>Dothideomycetes</taxon>
        <taxon>Pleosporomycetidae</taxon>
        <taxon>Pleosporales</taxon>
        <taxon>Pleosporineae</taxon>
        <taxon>Phaeosphaeriaceae</taxon>
        <taxon>Ampelomyces</taxon>
    </lineage>
</organism>
<keyword evidence="2" id="KW-1185">Reference proteome</keyword>
<evidence type="ECO:0000313" key="2">
    <source>
        <dbReference type="Proteomes" id="UP000800096"/>
    </source>
</evidence>
<dbReference type="Gene3D" id="2.80.10.50">
    <property type="match status" value="1"/>
</dbReference>
<reference evidence="1" key="1">
    <citation type="journal article" date="2020" name="Stud. Mycol.">
        <title>101 Dothideomycetes genomes: a test case for predicting lifestyles and emergence of pathogens.</title>
        <authorList>
            <person name="Haridas S."/>
            <person name="Albert R."/>
            <person name="Binder M."/>
            <person name="Bloem J."/>
            <person name="Labutti K."/>
            <person name="Salamov A."/>
            <person name="Andreopoulos B."/>
            <person name="Baker S."/>
            <person name="Barry K."/>
            <person name="Bills G."/>
            <person name="Bluhm B."/>
            <person name="Cannon C."/>
            <person name="Castanera R."/>
            <person name="Culley D."/>
            <person name="Daum C."/>
            <person name="Ezra D."/>
            <person name="Gonzalez J."/>
            <person name="Henrissat B."/>
            <person name="Kuo A."/>
            <person name="Liang C."/>
            <person name="Lipzen A."/>
            <person name="Lutzoni F."/>
            <person name="Magnuson J."/>
            <person name="Mondo S."/>
            <person name="Nolan M."/>
            <person name="Ohm R."/>
            <person name="Pangilinan J."/>
            <person name="Park H.-J."/>
            <person name="Ramirez L."/>
            <person name="Alfaro M."/>
            <person name="Sun H."/>
            <person name="Tritt A."/>
            <person name="Yoshinaga Y."/>
            <person name="Zwiers L.-H."/>
            <person name="Turgeon B."/>
            <person name="Goodwin S."/>
            <person name="Spatafora J."/>
            <person name="Crous P."/>
            <person name="Grigoriev I."/>
        </authorList>
    </citation>
    <scope>NUCLEOTIDE SEQUENCE</scope>
    <source>
        <strain evidence="1">HMLAC05119</strain>
    </source>
</reference>
<evidence type="ECO:0000313" key="1">
    <source>
        <dbReference type="EMBL" id="KAF1918200.1"/>
    </source>
</evidence>
<dbReference type="Proteomes" id="UP000800096">
    <property type="component" value="Unassembled WGS sequence"/>
</dbReference>
<sequence>MDNVPFPFTIEIGGKPIAKADVSAQDHTQAELGQKPAVFTLANGRLQNGDWIMGRDVTENRSFLPKQVSWYKANAENERRVQSVTAKKEASHYQLIFTKGKLMADEDGLILVDLLGESNSEVKVVPRDN</sequence>
<protein>
    <submittedName>
        <fullName evidence="1">Uncharacterized protein</fullName>
    </submittedName>
</protein>
<dbReference type="OrthoDB" id="3439489at2759"/>